<dbReference type="Proteomes" id="UP000299102">
    <property type="component" value="Unassembled WGS sequence"/>
</dbReference>
<feature type="non-terminal residue" evidence="1">
    <location>
        <position position="93"/>
    </location>
</feature>
<proteinExistence type="predicted"/>
<protein>
    <submittedName>
        <fullName evidence="1">Uncharacterized protein</fullName>
    </submittedName>
</protein>
<keyword evidence="2" id="KW-1185">Reference proteome</keyword>
<dbReference type="AlphaFoldDB" id="A0A4C2A884"/>
<evidence type="ECO:0000313" key="2">
    <source>
        <dbReference type="Proteomes" id="UP000299102"/>
    </source>
</evidence>
<evidence type="ECO:0000313" key="1">
    <source>
        <dbReference type="EMBL" id="GBP95533.1"/>
    </source>
</evidence>
<organism evidence="1 2">
    <name type="scientific">Eumeta variegata</name>
    <name type="common">Bagworm moth</name>
    <name type="synonym">Eumeta japonica</name>
    <dbReference type="NCBI Taxonomy" id="151549"/>
    <lineage>
        <taxon>Eukaryota</taxon>
        <taxon>Metazoa</taxon>
        <taxon>Ecdysozoa</taxon>
        <taxon>Arthropoda</taxon>
        <taxon>Hexapoda</taxon>
        <taxon>Insecta</taxon>
        <taxon>Pterygota</taxon>
        <taxon>Neoptera</taxon>
        <taxon>Endopterygota</taxon>
        <taxon>Lepidoptera</taxon>
        <taxon>Glossata</taxon>
        <taxon>Ditrysia</taxon>
        <taxon>Tineoidea</taxon>
        <taxon>Psychidae</taxon>
        <taxon>Oiketicinae</taxon>
        <taxon>Eumeta</taxon>
    </lineage>
</organism>
<sequence length="93" mass="10622">MQLLTICARFVHPASPPALRRPSRTKASFDNSGIPKNWVSSCRRVFFPISESAAGAILHLLKSRTFNWRELGHLDSHFCEVEGLDRRELRKFG</sequence>
<name>A0A4C2A884_EUMVA</name>
<comment type="caution">
    <text evidence="1">The sequence shown here is derived from an EMBL/GenBank/DDBJ whole genome shotgun (WGS) entry which is preliminary data.</text>
</comment>
<dbReference type="EMBL" id="BGZK01002648">
    <property type="protein sequence ID" value="GBP95533.1"/>
    <property type="molecule type" value="Genomic_DNA"/>
</dbReference>
<reference evidence="1 2" key="1">
    <citation type="journal article" date="2019" name="Commun. Biol.">
        <title>The bagworm genome reveals a unique fibroin gene that provides high tensile strength.</title>
        <authorList>
            <person name="Kono N."/>
            <person name="Nakamura H."/>
            <person name="Ohtoshi R."/>
            <person name="Tomita M."/>
            <person name="Numata K."/>
            <person name="Arakawa K."/>
        </authorList>
    </citation>
    <scope>NUCLEOTIDE SEQUENCE [LARGE SCALE GENOMIC DNA]</scope>
</reference>
<gene>
    <name evidence="1" type="ORF">EVAR_102544_1</name>
</gene>
<accession>A0A4C2A884</accession>